<organism evidence="3 4">
    <name type="scientific">Rhizoctonia solani</name>
    <dbReference type="NCBI Taxonomy" id="456999"/>
    <lineage>
        <taxon>Eukaryota</taxon>
        <taxon>Fungi</taxon>
        <taxon>Dikarya</taxon>
        <taxon>Basidiomycota</taxon>
        <taxon>Agaricomycotina</taxon>
        <taxon>Agaricomycetes</taxon>
        <taxon>Cantharellales</taxon>
        <taxon>Ceratobasidiaceae</taxon>
        <taxon>Rhizoctonia</taxon>
    </lineage>
</organism>
<keyword evidence="2" id="KW-0812">Transmembrane</keyword>
<keyword evidence="2" id="KW-1133">Transmembrane helix</keyword>
<feature type="region of interest" description="Disordered" evidence="1">
    <location>
        <begin position="342"/>
        <end position="381"/>
    </location>
</feature>
<reference evidence="3" key="1">
    <citation type="submission" date="2021-01" db="EMBL/GenBank/DDBJ databases">
        <authorList>
            <person name="Kaushik A."/>
        </authorList>
    </citation>
    <scope>NUCLEOTIDE SEQUENCE</scope>
    <source>
        <strain evidence="3">AG6-10EEA</strain>
    </source>
</reference>
<keyword evidence="2" id="KW-0472">Membrane</keyword>
<dbReference type="EMBL" id="CAJMXA010004045">
    <property type="protein sequence ID" value="CAE6532789.1"/>
    <property type="molecule type" value="Genomic_DNA"/>
</dbReference>
<comment type="caution">
    <text evidence="3">The sequence shown here is derived from an EMBL/GenBank/DDBJ whole genome shotgun (WGS) entry which is preliminary data.</text>
</comment>
<protein>
    <recommendedName>
        <fullName evidence="5">Mid2 domain-containing protein</fullName>
    </recommendedName>
</protein>
<sequence>MILAICPCPLASRGSNRPTDRAVDCLWKMTVFGRRVVPTRLLCTLMILMSTATGRAEERNATCLYNEQDGWGKLGESDKDVCSIAQAMMEGTCQSHVPALNTNTHLGLKNTWYTASMFQDDETLKSGLECACDRIMFNLLSACAGCQKWKWSNVTSTPITWQSFKTYQDRSCPSGAQKRAISRPWSPPPPAWALSFNQDTFDPTTVQNSTEPSPGPVNPSPSPSTANPAAETSPADGKFAQSTSSPGPAIGAIVGGVIGGLIFLGAIAGLAFWMYCRKRRARDVAPSAEFLKPEYYATPPLLPAHDRRDSAYRDEIEEEPGPSPTRRHSWVGGLVITRRHEEDDDDCEMLPPFTRGTYIGPSPHEKGYPERRDTGDTEITTHTNNTTTFLLSSPTRRHGTSEYFT</sequence>
<evidence type="ECO:0000256" key="2">
    <source>
        <dbReference type="SAM" id="Phobius"/>
    </source>
</evidence>
<evidence type="ECO:0000256" key="1">
    <source>
        <dbReference type="SAM" id="MobiDB-lite"/>
    </source>
</evidence>
<feature type="transmembrane region" description="Helical" evidence="2">
    <location>
        <begin position="249"/>
        <end position="273"/>
    </location>
</feature>
<feature type="compositionally biased region" description="Low complexity" evidence="1">
    <location>
        <begin position="223"/>
        <end position="235"/>
    </location>
</feature>
<evidence type="ECO:0000313" key="4">
    <source>
        <dbReference type="Proteomes" id="UP000663853"/>
    </source>
</evidence>
<dbReference type="Proteomes" id="UP000663853">
    <property type="component" value="Unassembled WGS sequence"/>
</dbReference>
<name>A0A8H3DMT0_9AGAM</name>
<dbReference type="Gene3D" id="1.20.5.510">
    <property type="entry name" value="Single helix bin"/>
    <property type="match status" value="1"/>
</dbReference>
<feature type="compositionally biased region" description="Basic and acidic residues" evidence="1">
    <location>
        <begin position="363"/>
        <end position="375"/>
    </location>
</feature>
<feature type="compositionally biased region" description="Polar residues" evidence="1">
    <location>
        <begin position="202"/>
        <end position="211"/>
    </location>
</feature>
<evidence type="ECO:0008006" key="5">
    <source>
        <dbReference type="Google" id="ProtNLM"/>
    </source>
</evidence>
<gene>
    <name evidence="3" type="ORF">RDB_LOCUS171260</name>
</gene>
<feature type="compositionally biased region" description="Pro residues" evidence="1">
    <location>
        <begin position="213"/>
        <end position="222"/>
    </location>
</feature>
<proteinExistence type="predicted"/>
<accession>A0A8H3DMT0</accession>
<evidence type="ECO:0000313" key="3">
    <source>
        <dbReference type="EMBL" id="CAE6532789.1"/>
    </source>
</evidence>
<dbReference type="AlphaFoldDB" id="A0A8H3DMT0"/>
<feature type="region of interest" description="Disordered" evidence="1">
    <location>
        <begin position="202"/>
        <end position="244"/>
    </location>
</feature>